<organism evidence="5 6">
    <name type="scientific">Nitrospirillum viridazoti CBAmc</name>
    <dbReference type="NCBI Taxonomy" id="1441467"/>
    <lineage>
        <taxon>Bacteria</taxon>
        <taxon>Pseudomonadati</taxon>
        <taxon>Pseudomonadota</taxon>
        <taxon>Alphaproteobacteria</taxon>
        <taxon>Rhodospirillales</taxon>
        <taxon>Azospirillaceae</taxon>
        <taxon>Nitrospirillum</taxon>
        <taxon>Nitrospirillum viridazoti</taxon>
    </lineage>
</organism>
<dbReference type="Pfam" id="PF00072">
    <property type="entry name" value="Response_reg"/>
    <property type="match status" value="1"/>
</dbReference>
<evidence type="ECO:0000256" key="3">
    <source>
        <dbReference type="SAM" id="MobiDB-lite"/>
    </source>
</evidence>
<evidence type="ECO:0000256" key="2">
    <source>
        <dbReference type="PROSITE-ProRule" id="PRU00169"/>
    </source>
</evidence>
<dbReference type="SUPFAM" id="SSF52172">
    <property type="entry name" value="CheY-like"/>
    <property type="match status" value="1"/>
</dbReference>
<dbReference type="InterPro" id="IPR011006">
    <property type="entry name" value="CheY-like_superfamily"/>
</dbReference>
<protein>
    <recommendedName>
        <fullName evidence="4">Response regulatory domain-containing protein</fullName>
    </recommendedName>
</protein>
<accession>A0A248K2N4</accession>
<feature type="domain" description="Response regulatory" evidence="4">
    <location>
        <begin position="46"/>
        <end position="160"/>
    </location>
</feature>
<evidence type="ECO:0000259" key="4">
    <source>
        <dbReference type="PROSITE" id="PS50110"/>
    </source>
</evidence>
<dbReference type="InterPro" id="IPR050595">
    <property type="entry name" value="Bact_response_regulator"/>
</dbReference>
<sequence length="165" mass="16799">MMGPCPPAGVQGCVQGGARHHGRASPPPSSGGCVSEGGVRALSNPIIAIVDDDAEVRGSLLSLMRSAGFDARGFDGAVAFLDSPARDQAACLVTDLHMPVMDGLALQAALRDAGNDLPIIIMTAFADPALSQRALEAGAAAFLCKPLDPEDLLTRVEAAVAGRDP</sequence>
<dbReference type="AlphaFoldDB" id="A0A248K2N4"/>
<dbReference type="Proteomes" id="UP000197153">
    <property type="component" value="Chromosome 4"/>
</dbReference>
<feature type="modified residue" description="4-aspartylphosphate" evidence="2">
    <location>
        <position position="95"/>
    </location>
</feature>
<dbReference type="GO" id="GO:0000160">
    <property type="term" value="P:phosphorelay signal transduction system"/>
    <property type="evidence" value="ECO:0007669"/>
    <property type="project" value="InterPro"/>
</dbReference>
<evidence type="ECO:0000313" key="6">
    <source>
        <dbReference type="Proteomes" id="UP000197153"/>
    </source>
</evidence>
<keyword evidence="6" id="KW-1185">Reference proteome</keyword>
<reference evidence="5 6" key="1">
    <citation type="submission" date="2017-06" db="EMBL/GenBank/DDBJ databases">
        <title>Complete genome sequence of Nitrospirillum amazonense strain CBAmC, an endophytic nitrogen-fixing and plant growth-promoting bacterium, isolated from sugarcane.</title>
        <authorList>
            <person name="Schwab S."/>
            <person name="dos Santos Teixeira K.R."/>
            <person name="Simoes Araujo J.L."/>
            <person name="Soares Vidal M."/>
            <person name="Borges de Freitas H.R."/>
            <person name="Rivello Crivelaro A.L."/>
            <person name="Bueno de Camargo Nunes A."/>
            <person name="dos Santos C.M."/>
            <person name="Palmeira da Silva Rosa D."/>
            <person name="da Silva Padilha D."/>
            <person name="da Silva E."/>
            <person name="Araujo Terra L."/>
            <person name="Soares Mendes V."/>
            <person name="Farinelli L."/>
            <person name="Magalhaes Cruz L."/>
            <person name="Baldani J.I."/>
        </authorList>
    </citation>
    <scope>NUCLEOTIDE SEQUENCE [LARGE SCALE GENOMIC DNA]</scope>
    <source>
        <strain evidence="5 6">CBAmC</strain>
    </source>
</reference>
<proteinExistence type="predicted"/>
<feature type="region of interest" description="Disordered" evidence="3">
    <location>
        <begin position="15"/>
        <end position="35"/>
    </location>
</feature>
<keyword evidence="1 2" id="KW-0597">Phosphoprotein</keyword>
<dbReference type="PANTHER" id="PTHR44591:SF25">
    <property type="entry name" value="CHEMOTAXIS TWO-COMPONENT RESPONSE REGULATOR"/>
    <property type="match status" value="1"/>
</dbReference>
<evidence type="ECO:0000256" key="1">
    <source>
        <dbReference type="ARBA" id="ARBA00022553"/>
    </source>
</evidence>
<dbReference type="KEGG" id="nao:Y958_30345"/>
<dbReference type="InterPro" id="IPR001789">
    <property type="entry name" value="Sig_transdc_resp-reg_receiver"/>
</dbReference>
<gene>
    <name evidence="5" type="ORF">Y958_30345</name>
</gene>
<dbReference type="Gene3D" id="3.40.50.2300">
    <property type="match status" value="1"/>
</dbReference>
<evidence type="ECO:0000313" key="5">
    <source>
        <dbReference type="EMBL" id="ASG25247.1"/>
    </source>
</evidence>
<dbReference type="SMART" id="SM00448">
    <property type="entry name" value="REC"/>
    <property type="match status" value="1"/>
</dbReference>
<dbReference type="PROSITE" id="PS50110">
    <property type="entry name" value="RESPONSE_REGULATORY"/>
    <property type="match status" value="1"/>
</dbReference>
<name>A0A248K2N4_9PROT</name>
<dbReference type="EMBL" id="CP022113">
    <property type="protein sequence ID" value="ASG25247.1"/>
    <property type="molecule type" value="Genomic_DNA"/>
</dbReference>
<dbReference type="PANTHER" id="PTHR44591">
    <property type="entry name" value="STRESS RESPONSE REGULATOR PROTEIN 1"/>
    <property type="match status" value="1"/>
</dbReference>